<proteinExistence type="predicted"/>
<dbReference type="SUPFAM" id="SSF53933">
    <property type="entry name" value="Microbial ribonucleases"/>
    <property type="match status" value="1"/>
</dbReference>
<keyword evidence="5" id="KW-0456">Lyase</keyword>
<dbReference type="Pfam" id="PF00545">
    <property type="entry name" value="Ribonuclease"/>
    <property type="match status" value="1"/>
</dbReference>
<evidence type="ECO:0000313" key="7">
    <source>
        <dbReference type="EMBL" id="TFK36891.1"/>
    </source>
</evidence>
<accession>A0A5C3M6Z0</accession>
<sequence>MKWSALLILLAFTTYADALVLRRQAKACTCAGRRYSATDIANGIKKAEGGGASDYPHQYHDFEDFPFSTCSGEFFEFPILSGSTYNGGSPGADRVIYDQRGDFCGEV</sequence>
<dbReference type="Gene3D" id="3.10.450.30">
    <property type="entry name" value="Microbial ribonucleases"/>
    <property type="match status" value="1"/>
</dbReference>
<evidence type="ECO:0000256" key="2">
    <source>
        <dbReference type="ARBA" id="ARBA00022759"/>
    </source>
</evidence>
<keyword evidence="8" id="KW-1185">Reference proteome</keyword>
<dbReference type="InterPro" id="IPR000026">
    <property type="entry name" value="N1-like"/>
</dbReference>
<dbReference type="Proteomes" id="UP000308652">
    <property type="component" value="Unassembled WGS sequence"/>
</dbReference>
<evidence type="ECO:0000256" key="3">
    <source>
        <dbReference type="ARBA" id="ARBA00022801"/>
    </source>
</evidence>
<dbReference type="AlphaFoldDB" id="A0A5C3M6Z0"/>
<dbReference type="GO" id="GO:0016787">
    <property type="term" value="F:hydrolase activity"/>
    <property type="evidence" value="ECO:0007669"/>
    <property type="project" value="UniProtKB-KW"/>
</dbReference>
<keyword evidence="1" id="KW-0540">Nuclease</keyword>
<name>A0A5C3M6Z0_9AGAR</name>
<feature type="chain" id="PRO_5022672341" evidence="6">
    <location>
        <begin position="19"/>
        <end position="107"/>
    </location>
</feature>
<gene>
    <name evidence="7" type="ORF">BDQ12DRAFT_713832</name>
</gene>
<feature type="signal peptide" evidence="6">
    <location>
        <begin position="1"/>
        <end position="18"/>
    </location>
</feature>
<dbReference type="GO" id="GO:0003723">
    <property type="term" value="F:RNA binding"/>
    <property type="evidence" value="ECO:0007669"/>
    <property type="project" value="InterPro"/>
</dbReference>
<evidence type="ECO:0000256" key="4">
    <source>
        <dbReference type="ARBA" id="ARBA00023157"/>
    </source>
</evidence>
<evidence type="ECO:0000256" key="1">
    <source>
        <dbReference type="ARBA" id="ARBA00022722"/>
    </source>
</evidence>
<keyword evidence="4" id="KW-1015">Disulfide bond</keyword>
<dbReference type="EMBL" id="ML213611">
    <property type="protein sequence ID" value="TFK36891.1"/>
    <property type="molecule type" value="Genomic_DNA"/>
</dbReference>
<dbReference type="GO" id="GO:0016829">
    <property type="term" value="F:lyase activity"/>
    <property type="evidence" value="ECO:0007669"/>
    <property type="project" value="UniProtKB-KW"/>
</dbReference>
<dbReference type="OrthoDB" id="5425539at2759"/>
<dbReference type="PANTHER" id="PTHR42104:SF1">
    <property type="entry name" value="EXTRACELLULAR GUANYL-SPECIFIC RIBONUCLEASE RNTA (AFU_ORTHOLOGUE AFUA_4G03230)"/>
    <property type="match status" value="1"/>
</dbReference>
<evidence type="ECO:0000256" key="5">
    <source>
        <dbReference type="ARBA" id="ARBA00023239"/>
    </source>
</evidence>
<keyword evidence="3" id="KW-0378">Hydrolase</keyword>
<keyword evidence="2" id="KW-0255">Endonuclease</keyword>
<evidence type="ECO:0000256" key="6">
    <source>
        <dbReference type="SAM" id="SignalP"/>
    </source>
</evidence>
<organism evidence="7 8">
    <name type="scientific">Crucibulum laeve</name>
    <dbReference type="NCBI Taxonomy" id="68775"/>
    <lineage>
        <taxon>Eukaryota</taxon>
        <taxon>Fungi</taxon>
        <taxon>Dikarya</taxon>
        <taxon>Basidiomycota</taxon>
        <taxon>Agaricomycotina</taxon>
        <taxon>Agaricomycetes</taxon>
        <taxon>Agaricomycetidae</taxon>
        <taxon>Agaricales</taxon>
        <taxon>Agaricineae</taxon>
        <taxon>Nidulariaceae</taxon>
        <taxon>Crucibulum</taxon>
    </lineage>
</organism>
<dbReference type="PANTHER" id="PTHR42104">
    <property type="entry name" value="EXTRACELLULAR GUANYL-SPECIFIC RIBONUCLEASE RNTA (AFU_ORTHOLOGUE AFUA_4G03230)"/>
    <property type="match status" value="1"/>
</dbReference>
<evidence type="ECO:0000313" key="8">
    <source>
        <dbReference type="Proteomes" id="UP000308652"/>
    </source>
</evidence>
<dbReference type="InterPro" id="IPR016191">
    <property type="entry name" value="Ribonuclease/ribotoxin"/>
</dbReference>
<reference evidence="7 8" key="1">
    <citation type="journal article" date="2019" name="Nat. Ecol. Evol.">
        <title>Megaphylogeny resolves global patterns of mushroom evolution.</title>
        <authorList>
            <person name="Varga T."/>
            <person name="Krizsan K."/>
            <person name="Foldi C."/>
            <person name="Dima B."/>
            <person name="Sanchez-Garcia M."/>
            <person name="Sanchez-Ramirez S."/>
            <person name="Szollosi G.J."/>
            <person name="Szarkandi J.G."/>
            <person name="Papp V."/>
            <person name="Albert L."/>
            <person name="Andreopoulos W."/>
            <person name="Angelini C."/>
            <person name="Antonin V."/>
            <person name="Barry K.W."/>
            <person name="Bougher N.L."/>
            <person name="Buchanan P."/>
            <person name="Buyck B."/>
            <person name="Bense V."/>
            <person name="Catcheside P."/>
            <person name="Chovatia M."/>
            <person name="Cooper J."/>
            <person name="Damon W."/>
            <person name="Desjardin D."/>
            <person name="Finy P."/>
            <person name="Geml J."/>
            <person name="Haridas S."/>
            <person name="Hughes K."/>
            <person name="Justo A."/>
            <person name="Karasinski D."/>
            <person name="Kautmanova I."/>
            <person name="Kiss B."/>
            <person name="Kocsube S."/>
            <person name="Kotiranta H."/>
            <person name="LaButti K.M."/>
            <person name="Lechner B.E."/>
            <person name="Liimatainen K."/>
            <person name="Lipzen A."/>
            <person name="Lukacs Z."/>
            <person name="Mihaltcheva S."/>
            <person name="Morgado L.N."/>
            <person name="Niskanen T."/>
            <person name="Noordeloos M.E."/>
            <person name="Ohm R.A."/>
            <person name="Ortiz-Santana B."/>
            <person name="Ovrebo C."/>
            <person name="Racz N."/>
            <person name="Riley R."/>
            <person name="Savchenko A."/>
            <person name="Shiryaev A."/>
            <person name="Soop K."/>
            <person name="Spirin V."/>
            <person name="Szebenyi C."/>
            <person name="Tomsovsky M."/>
            <person name="Tulloss R.E."/>
            <person name="Uehling J."/>
            <person name="Grigoriev I.V."/>
            <person name="Vagvolgyi C."/>
            <person name="Papp T."/>
            <person name="Martin F.M."/>
            <person name="Miettinen O."/>
            <person name="Hibbett D.S."/>
            <person name="Nagy L.G."/>
        </authorList>
    </citation>
    <scope>NUCLEOTIDE SEQUENCE [LARGE SCALE GENOMIC DNA]</scope>
    <source>
        <strain evidence="7 8">CBS 166.37</strain>
    </source>
</reference>
<dbReference type="GO" id="GO:0004521">
    <property type="term" value="F:RNA endonuclease activity"/>
    <property type="evidence" value="ECO:0007669"/>
    <property type="project" value="InterPro"/>
</dbReference>
<keyword evidence="6" id="KW-0732">Signal</keyword>
<protein>
    <submittedName>
        <fullName evidence="7">Ribonuclease T1</fullName>
    </submittedName>
</protein>